<name>T1KKC5_TETUR</name>
<organism evidence="2 3">
    <name type="scientific">Tetranychus urticae</name>
    <name type="common">Two-spotted spider mite</name>
    <dbReference type="NCBI Taxonomy" id="32264"/>
    <lineage>
        <taxon>Eukaryota</taxon>
        <taxon>Metazoa</taxon>
        <taxon>Ecdysozoa</taxon>
        <taxon>Arthropoda</taxon>
        <taxon>Chelicerata</taxon>
        <taxon>Arachnida</taxon>
        <taxon>Acari</taxon>
        <taxon>Acariformes</taxon>
        <taxon>Trombidiformes</taxon>
        <taxon>Prostigmata</taxon>
        <taxon>Eleutherengona</taxon>
        <taxon>Raphignathae</taxon>
        <taxon>Tetranychoidea</taxon>
        <taxon>Tetranychidae</taxon>
        <taxon>Tetranychus</taxon>
    </lineage>
</organism>
<dbReference type="STRING" id="32264.T1KKC5"/>
<dbReference type="AlphaFoldDB" id="T1KKC5"/>
<dbReference type="eggNOG" id="ENOG502S1MZ">
    <property type="taxonomic scope" value="Eukaryota"/>
</dbReference>
<dbReference type="InterPro" id="IPR013216">
    <property type="entry name" value="Methyltransf_11"/>
</dbReference>
<proteinExistence type="predicted"/>
<dbReference type="GO" id="GO:0008757">
    <property type="term" value="F:S-adenosylmethionine-dependent methyltransferase activity"/>
    <property type="evidence" value="ECO:0007669"/>
    <property type="project" value="InterPro"/>
</dbReference>
<dbReference type="EMBL" id="CAEY01000175">
    <property type="status" value="NOT_ANNOTATED_CDS"/>
    <property type="molecule type" value="Genomic_DNA"/>
</dbReference>
<accession>T1KKC5</accession>
<protein>
    <recommendedName>
        <fullName evidence="1">Methyltransferase type 11 domain-containing protein</fullName>
    </recommendedName>
</protein>
<sequence length="374" mass="43066">MVLEALVKWKAEAANKNLGSEMNNDPQLYDKSNGLQKKDSEYLLKRLEKDFQNVSPKVIVDIGCGTGNITKMIYSSFPDSRIIGFDCSEKMIEFARENYSTSNLNFHCGNICADWEELSVNLDIEAESVDVVTSTFCLHWVTNTAKAMENINKMLKPGGKCYLLMFSWSPIFPLQEQITYQEPWYELFQKLEVPMDHEKPKYATKPQSDIKSELARRASTSQLADSQHLLDLAKPKSKSSTIRRKSSAPFPVYEIPPEKERIDHWMQLCETANLKPIEVAIHDSTFTYEDIEGFKGELVSLCHFLAHVPKDLHPQFLNDYYEHMRRVFIAHQSTLPKINVDYQFLTAIAEKPATNDTKNKINKDENQNEYETEI</sequence>
<dbReference type="CDD" id="cd02440">
    <property type="entry name" value="AdoMet_MTases"/>
    <property type="match status" value="1"/>
</dbReference>
<feature type="domain" description="Methyltransferase type 11" evidence="1">
    <location>
        <begin position="60"/>
        <end position="162"/>
    </location>
</feature>
<dbReference type="Pfam" id="PF08241">
    <property type="entry name" value="Methyltransf_11"/>
    <property type="match status" value="1"/>
</dbReference>
<dbReference type="EnsemblMetazoa" id="tetur13g03250.1">
    <property type="protein sequence ID" value="tetur13g03250.1"/>
    <property type="gene ID" value="tetur13g03250"/>
</dbReference>
<dbReference type="HOGENOM" id="CLU_757224_0_0_1"/>
<dbReference type="Gene3D" id="3.40.50.150">
    <property type="entry name" value="Vaccinia Virus protein VP39"/>
    <property type="match status" value="1"/>
</dbReference>
<evidence type="ECO:0000313" key="3">
    <source>
        <dbReference type="Proteomes" id="UP000015104"/>
    </source>
</evidence>
<evidence type="ECO:0000313" key="2">
    <source>
        <dbReference type="EnsemblMetazoa" id="tetur13g03250.1"/>
    </source>
</evidence>
<evidence type="ECO:0000259" key="1">
    <source>
        <dbReference type="Pfam" id="PF08241"/>
    </source>
</evidence>
<dbReference type="PANTHER" id="PTHR43861:SF1">
    <property type="entry name" value="TRANS-ACONITATE 2-METHYLTRANSFERASE"/>
    <property type="match status" value="1"/>
</dbReference>
<keyword evidence="3" id="KW-1185">Reference proteome</keyword>
<dbReference type="InterPro" id="IPR029063">
    <property type="entry name" value="SAM-dependent_MTases_sf"/>
</dbReference>
<dbReference type="Proteomes" id="UP000015104">
    <property type="component" value="Unassembled WGS sequence"/>
</dbReference>
<reference evidence="3" key="1">
    <citation type="submission" date="2011-08" db="EMBL/GenBank/DDBJ databases">
        <authorList>
            <person name="Rombauts S."/>
        </authorList>
    </citation>
    <scope>NUCLEOTIDE SEQUENCE</scope>
    <source>
        <strain evidence="3">London</strain>
    </source>
</reference>
<reference evidence="2" key="2">
    <citation type="submission" date="2015-06" db="UniProtKB">
        <authorList>
            <consortium name="EnsemblMetazoa"/>
        </authorList>
    </citation>
    <scope>IDENTIFICATION</scope>
</reference>
<dbReference type="SUPFAM" id="SSF53335">
    <property type="entry name" value="S-adenosyl-L-methionine-dependent methyltransferases"/>
    <property type="match status" value="1"/>
</dbReference>
<dbReference type="PANTHER" id="PTHR43861">
    <property type="entry name" value="TRANS-ACONITATE 2-METHYLTRANSFERASE-RELATED"/>
    <property type="match status" value="1"/>
</dbReference>